<gene>
    <name evidence="1" type="ORF">X805_30810</name>
</gene>
<accession>A0A059KIV6</accession>
<name>A0A059KIV6_9BURK</name>
<dbReference type="EMBL" id="AZRA01000087">
    <property type="protein sequence ID" value="KDB51315.1"/>
    <property type="molecule type" value="Genomic_DNA"/>
</dbReference>
<reference evidence="1 2" key="1">
    <citation type="journal article" date="2014" name="FEMS Microbiol. Ecol.">
        <title>Sphaerotilus natans encrusted with nanoball-shaped Fe(III) oxide minerals formed by nitrate-reducing mixotrophic Fe(II) oxidation.</title>
        <authorList>
            <person name="Park S."/>
            <person name="Kim D.H."/>
            <person name="Lee J.H."/>
            <person name="Hur H.G."/>
        </authorList>
    </citation>
    <scope>NUCLEOTIDE SEQUENCE [LARGE SCALE GENOMIC DNA]</scope>
    <source>
        <strain evidence="1 2">DSM 6575</strain>
    </source>
</reference>
<evidence type="ECO:0000313" key="2">
    <source>
        <dbReference type="Proteomes" id="UP000026714"/>
    </source>
</evidence>
<keyword evidence="2" id="KW-1185">Reference proteome</keyword>
<dbReference type="Proteomes" id="UP000026714">
    <property type="component" value="Unassembled WGS sequence"/>
</dbReference>
<sequence length="58" mass="6322">MVDGLDDGLQRALFLAEFLRALGVVPDLGVLQRGVDLGQLQGFLVVVKDTPLARWCAR</sequence>
<evidence type="ECO:0000313" key="1">
    <source>
        <dbReference type="EMBL" id="KDB51315.1"/>
    </source>
</evidence>
<organism evidence="1 2">
    <name type="scientific">Sphaerotilus natans subsp. natans DSM 6575</name>
    <dbReference type="NCBI Taxonomy" id="1286631"/>
    <lineage>
        <taxon>Bacteria</taxon>
        <taxon>Pseudomonadati</taxon>
        <taxon>Pseudomonadota</taxon>
        <taxon>Betaproteobacteria</taxon>
        <taxon>Burkholderiales</taxon>
        <taxon>Sphaerotilaceae</taxon>
        <taxon>Sphaerotilus</taxon>
    </lineage>
</organism>
<dbReference type="AlphaFoldDB" id="A0A059KIV6"/>
<protein>
    <submittedName>
        <fullName evidence="1">Uncharacterized protein</fullName>
    </submittedName>
</protein>
<comment type="caution">
    <text evidence="1">The sequence shown here is derived from an EMBL/GenBank/DDBJ whole genome shotgun (WGS) entry which is preliminary data.</text>
</comment>
<proteinExistence type="predicted"/>